<evidence type="ECO:0000313" key="6">
    <source>
        <dbReference type="EMBL" id="GAX27706.1"/>
    </source>
</evidence>
<dbReference type="PANTHER" id="PTHR12917:SF1">
    <property type="entry name" value="AT13091P"/>
    <property type="match status" value="1"/>
</dbReference>
<evidence type="ECO:0000256" key="3">
    <source>
        <dbReference type="ARBA" id="ARBA00022750"/>
    </source>
</evidence>
<dbReference type="CDD" id="cd17039">
    <property type="entry name" value="Ubl_ubiquitin_like"/>
    <property type="match status" value="1"/>
</dbReference>
<dbReference type="AlphaFoldDB" id="A0A1Z5KN42"/>
<dbReference type="CDD" id="cd05479">
    <property type="entry name" value="RP_DDI"/>
    <property type="match status" value="1"/>
</dbReference>
<keyword evidence="7" id="KW-1185">Reference proteome</keyword>
<sequence length="352" mass="39635">MGTIDISILSARTGQSEVLTVDPSVMTVGQLLELSQALLPDVHPVNDQLLRDGRVLRVEQTLAQEGVQRNDMLVIQPPPSIAGGLDFSSLLKAAPPTASSSTDEPFVYYPSMNFEEAAAYNPHPRNMVQLLFAKEHLWKELHYHNPKLGLALGAVRNNLEEAVRVWQQYVVQGSIQKALLQTQHYHRDRDMQERLQRNPHDAEAVAYFRQQDNKKLVQQQYLQMMEEYPESLSKVLMLYIPARINGHEVQAFCDSGAQMTIMSKKVAMECGIFDMLDDRFQGIASGVGTGKILGRIHLVQLQLQSPDGVQYHFHCTITVMDDAAEGAKDMPFLLGLDMMKRHQCQIDLEKGI</sequence>
<dbReference type="Pfam" id="PF09668">
    <property type="entry name" value="Asp_protease"/>
    <property type="match status" value="1"/>
</dbReference>
<dbReference type="Gene3D" id="2.40.70.10">
    <property type="entry name" value="Acid Proteases"/>
    <property type="match status" value="1"/>
</dbReference>
<comment type="similarity">
    <text evidence="1">Belongs to the DDI1 family.</text>
</comment>
<evidence type="ECO:0000259" key="5">
    <source>
        <dbReference type="Pfam" id="PF09668"/>
    </source>
</evidence>
<gene>
    <name evidence="6" type="ORF">FisN_13Hh197</name>
</gene>
<protein>
    <submittedName>
        <fullName evidence="6">DNA damage-inducible protein 1</fullName>
    </submittedName>
</protein>
<dbReference type="EMBL" id="BDSP01000259">
    <property type="protein sequence ID" value="GAX27706.1"/>
    <property type="molecule type" value="Genomic_DNA"/>
</dbReference>
<evidence type="ECO:0000256" key="1">
    <source>
        <dbReference type="ARBA" id="ARBA00009136"/>
    </source>
</evidence>
<organism evidence="6 7">
    <name type="scientific">Fistulifera solaris</name>
    <name type="common">Oleaginous diatom</name>
    <dbReference type="NCBI Taxonomy" id="1519565"/>
    <lineage>
        <taxon>Eukaryota</taxon>
        <taxon>Sar</taxon>
        <taxon>Stramenopiles</taxon>
        <taxon>Ochrophyta</taxon>
        <taxon>Bacillariophyta</taxon>
        <taxon>Bacillariophyceae</taxon>
        <taxon>Bacillariophycidae</taxon>
        <taxon>Naviculales</taxon>
        <taxon>Naviculaceae</taxon>
        <taxon>Fistulifera</taxon>
    </lineage>
</organism>
<dbReference type="GO" id="GO:0004190">
    <property type="term" value="F:aspartic-type endopeptidase activity"/>
    <property type="evidence" value="ECO:0007669"/>
    <property type="project" value="UniProtKB-KW"/>
</dbReference>
<name>A0A1Z5KN42_FISSO</name>
<accession>A0A1Z5KN42</accession>
<keyword evidence="2" id="KW-0645">Protease</keyword>
<dbReference type="GO" id="GO:0006508">
    <property type="term" value="P:proteolysis"/>
    <property type="evidence" value="ECO:0007669"/>
    <property type="project" value="UniProtKB-KW"/>
</dbReference>
<keyword evidence="4" id="KW-0378">Hydrolase</keyword>
<comment type="caution">
    <text evidence="6">The sequence shown here is derived from an EMBL/GenBank/DDBJ whole genome shotgun (WGS) entry which is preliminary data.</text>
</comment>
<proteinExistence type="inferred from homology"/>
<evidence type="ECO:0000256" key="2">
    <source>
        <dbReference type="ARBA" id="ARBA00022670"/>
    </source>
</evidence>
<dbReference type="InParanoid" id="A0A1Z5KN42"/>
<dbReference type="Proteomes" id="UP000198406">
    <property type="component" value="Unassembled WGS sequence"/>
</dbReference>
<dbReference type="InterPro" id="IPR019103">
    <property type="entry name" value="Peptidase_aspartic_DDI1-type"/>
</dbReference>
<reference evidence="6 7" key="1">
    <citation type="journal article" date="2015" name="Plant Cell">
        <title>Oil accumulation by the oleaginous diatom Fistulifera solaris as revealed by the genome and transcriptome.</title>
        <authorList>
            <person name="Tanaka T."/>
            <person name="Maeda Y."/>
            <person name="Veluchamy A."/>
            <person name="Tanaka M."/>
            <person name="Abida H."/>
            <person name="Marechal E."/>
            <person name="Bowler C."/>
            <person name="Muto M."/>
            <person name="Sunaga Y."/>
            <person name="Tanaka M."/>
            <person name="Yoshino T."/>
            <person name="Taniguchi T."/>
            <person name="Fukuda Y."/>
            <person name="Nemoto M."/>
            <person name="Matsumoto M."/>
            <person name="Wong P.S."/>
            <person name="Aburatani S."/>
            <person name="Fujibuchi W."/>
        </authorList>
    </citation>
    <scope>NUCLEOTIDE SEQUENCE [LARGE SCALE GENOMIC DNA]</scope>
    <source>
        <strain evidence="6 7">JPCC DA0580</strain>
    </source>
</reference>
<dbReference type="SUPFAM" id="SSF50630">
    <property type="entry name" value="Acid proteases"/>
    <property type="match status" value="1"/>
</dbReference>
<evidence type="ECO:0000313" key="7">
    <source>
        <dbReference type="Proteomes" id="UP000198406"/>
    </source>
</evidence>
<dbReference type="InterPro" id="IPR021109">
    <property type="entry name" value="Peptidase_aspartic_dom_sf"/>
</dbReference>
<dbReference type="PANTHER" id="PTHR12917">
    <property type="entry name" value="ASPARTYL PROTEASE DDI-RELATED"/>
    <property type="match status" value="1"/>
</dbReference>
<dbReference type="FunCoup" id="A0A1Z5KN42">
    <property type="interactions" value="114"/>
</dbReference>
<evidence type="ECO:0000256" key="4">
    <source>
        <dbReference type="ARBA" id="ARBA00022801"/>
    </source>
</evidence>
<keyword evidence="3" id="KW-0064">Aspartyl protease</keyword>
<feature type="domain" description="Aspartic peptidase DDI1-type" evidence="5">
    <location>
        <begin position="229"/>
        <end position="347"/>
    </location>
</feature>
<dbReference type="OrthoDB" id="43379at2759"/>